<protein>
    <submittedName>
        <fullName evidence="2">Uncharacterized protein</fullName>
    </submittedName>
</protein>
<name>A0ABT4MDY3_9NOCA</name>
<comment type="caution">
    <text evidence="2">The sequence shown here is derived from an EMBL/GenBank/DDBJ whole genome shotgun (WGS) entry which is preliminary data.</text>
</comment>
<keyword evidence="1" id="KW-1133">Transmembrane helix</keyword>
<evidence type="ECO:0000256" key="1">
    <source>
        <dbReference type="SAM" id="Phobius"/>
    </source>
</evidence>
<organism evidence="2 3">
    <name type="scientific">Rhodococcus ruber</name>
    <dbReference type="NCBI Taxonomy" id="1830"/>
    <lineage>
        <taxon>Bacteria</taxon>
        <taxon>Bacillati</taxon>
        <taxon>Actinomycetota</taxon>
        <taxon>Actinomycetes</taxon>
        <taxon>Mycobacteriales</taxon>
        <taxon>Nocardiaceae</taxon>
        <taxon>Rhodococcus</taxon>
    </lineage>
</organism>
<reference evidence="2" key="1">
    <citation type="submission" date="2022-12" db="EMBL/GenBank/DDBJ databases">
        <authorList>
            <person name="Krivoruchko A.V."/>
            <person name="Elkin A."/>
        </authorList>
    </citation>
    <scope>NUCLEOTIDE SEQUENCE</scope>
    <source>
        <strain evidence="2">IEGM 1391</strain>
    </source>
</reference>
<feature type="transmembrane region" description="Helical" evidence="1">
    <location>
        <begin position="15"/>
        <end position="36"/>
    </location>
</feature>
<proteinExistence type="predicted"/>
<keyword evidence="3" id="KW-1185">Reference proteome</keyword>
<dbReference type="EMBL" id="JAPWIJ010000004">
    <property type="protein sequence ID" value="MCZ4519182.1"/>
    <property type="molecule type" value="Genomic_DNA"/>
</dbReference>
<dbReference type="RefSeq" id="WP_269604303.1">
    <property type="nucleotide sequence ID" value="NZ_JAPWIJ010000004.1"/>
</dbReference>
<sequence>MAFALNDIDTVNPHWTAALLFVLAAVVAITLAWWFFGSDN</sequence>
<evidence type="ECO:0000313" key="2">
    <source>
        <dbReference type="EMBL" id="MCZ4519182.1"/>
    </source>
</evidence>
<gene>
    <name evidence="2" type="ORF">O4220_11710</name>
</gene>
<keyword evidence="1" id="KW-0472">Membrane</keyword>
<accession>A0ABT4MDY3</accession>
<keyword evidence="1" id="KW-0812">Transmembrane</keyword>
<dbReference type="Proteomes" id="UP001081071">
    <property type="component" value="Unassembled WGS sequence"/>
</dbReference>
<evidence type="ECO:0000313" key="3">
    <source>
        <dbReference type="Proteomes" id="UP001081071"/>
    </source>
</evidence>